<keyword evidence="11" id="KW-0812">Transmembrane</keyword>
<keyword evidence="11" id="KW-1133">Transmembrane helix</keyword>
<keyword evidence="4 12" id="KW-0732">Signal</keyword>
<dbReference type="InterPro" id="IPR011042">
    <property type="entry name" value="6-blade_b-propeller_TolB-like"/>
</dbReference>
<evidence type="ECO:0000256" key="4">
    <source>
        <dbReference type="ARBA" id="ARBA00022729"/>
    </source>
</evidence>
<evidence type="ECO:0000313" key="14">
    <source>
        <dbReference type="EMBL" id="KAK9925895.1"/>
    </source>
</evidence>
<comment type="subcellular location">
    <subcellularLocation>
        <location evidence="2">Cell membrane</location>
        <topology evidence="2">Lipid-anchor</topology>
    </subcellularLocation>
</comment>
<evidence type="ECO:0000256" key="1">
    <source>
        <dbReference type="ARBA" id="ARBA00001931"/>
    </source>
</evidence>
<keyword evidence="7 11" id="KW-0472">Membrane</keyword>
<dbReference type="GO" id="GO:0005886">
    <property type="term" value="C:plasma membrane"/>
    <property type="evidence" value="ECO:0007669"/>
    <property type="project" value="UniProtKB-SubCell"/>
</dbReference>
<keyword evidence="5" id="KW-0634">PQQ</keyword>
<dbReference type="EMBL" id="JBEDUW010000005">
    <property type="protein sequence ID" value="KAK9925895.1"/>
    <property type="molecule type" value="Genomic_DNA"/>
</dbReference>
<evidence type="ECO:0000256" key="9">
    <source>
        <dbReference type="ARBA" id="ARBA00023288"/>
    </source>
</evidence>
<evidence type="ECO:0000256" key="8">
    <source>
        <dbReference type="ARBA" id="ARBA00023180"/>
    </source>
</evidence>
<feature type="signal peptide" evidence="12">
    <location>
        <begin position="1"/>
        <end position="22"/>
    </location>
</feature>
<dbReference type="Pfam" id="PF07995">
    <property type="entry name" value="GSDH"/>
    <property type="match status" value="1"/>
</dbReference>
<reference evidence="14 15" key="1">
    <citation type="journal article" date="2023" name="G3 (Bethesda)">
        <title>A chromosome-length genome assembly and annotation of blackberry (Rubus argutus, cv. 'Hillquist').</title>
        <authorList>
            <person name="Bruna T."/>
            <person name="Aryal R."/>
            <person name="Dudchenko O."/>
            <person name="Sargent D.J."/>
            <person name="Mead D."/>
            <person name="Buti M."/>
            <person name="Cavallini A."/>
            <person name="Hytonen T."/>
            <person name="Andres J."/>
            <person name="Pham M."/>
            <person name="Weisz D."/>
            <person name="Mascagni F."/>
            <person name="Usai G."/>
            <person name="Natali L."/>
            <person name="Bassil N."/>
            <person name="Fernandez G.E."/>
            <person name="Lomsadze A."/>
            <person name="Armour M."/>
            <person name="Olukolu B."/>
            <person name="Poorten T."/>
            <person name="Britton C."/>
            <person name="Davik J."/>
            <person name="Ashrafi H."/>
            <person name="Aiden E.L."/>
            <person name="Borodovsky M."/>
            <person name="Worthington M."/>
        </authorList>
    </citation>
    <scope>NUCLEOTIDE SEQUENCE [LARGE SCALE GENOMIC DNA]</scope>
    <source>
        <strain evidence="14">PI 553951</strain>
    </source>
</reference>
<dbReference type="SUPFAM" id="SSF50952">
    <property type="entry name" value="Soluble quinoprotein glucose dehydrogenase"/>
    <property type="match status" value="1"/>
</dbReference>
<evidence type="ECO:0000313" key="15">
    <source>
        <dbReference type="Proteomes" id="UP001457282"/>
    </source>
</evidence>
<evidence type="ECO:0000256" key="5">
    <source>
        <dbReference type="ARBA" id="ARBA00022891"/>
    </source>
</evidence>
<dbReference type="Gene3D" id="2.120.10.30">
    <property type="entry name" value="TolB, C-terminal domain"/>
    <property type="match status" value="1"/>
</dbReference>
<feature type="chain" id="PRO_5043441554" description="Glucose/Sorbosone dehydrogenase domain-containing protein" evidence="12">
    <location>
        <begin position="23"/>
        <end position="685"/>
    </location>
</feature>
<evidence type="ECO:0000259" key="13">
    <source>
        <dbReference type="Pfam" id="PF07995"/>
    </source>
</evidence>
<sequence>MNSCICFLFLIYLSFLLDGFSSFPLCIDSWPPMKQETPLKFCSYNGNVCCNSTQDLQLQQQFEALNVVDPACSSLLKSTMCAMCDQFSAQLFDIDSRPRKVPVLCNTTHAMKSHQLKVGDSIDFCTKLWDSCGNISILSSPFAPSIQGKMTDQWHSKEDFCEAFGGSEDAVCFNGESVSFSQGEASPPAGLCLEKLGNGAYVSLVSHPDGSNRAFVSNQQGKIWLATVPDEGSNGVLEINESEPFLDITDQVLFDTEFGLMSMSFHPNFVNNGRFFLSFNCDKIKHPGCSGRCSCNTDVNCDPSKLSADNGVQPCQYHSVVAEFTVNGTAPEPSLAKSSNPSEGRRIFTMGLPYRGGHGGQILFGPADGYLYLMMGDGSQRDDPYNFAQNKKSLLGKILRLDIDNIPSAMELSENGQWGNYSIPSDNPYIDIKELDPEIWALGFRNPWRCSFDSERPSYFFCGDCGQDQYEEVDIVIKGGNYGWRVYEGPMLFHPTKSPGGTTSASSINPIFPVMGYNHSNIDKNIEPAESASITGGYFYRSMTDPCMYKRYLYMDLYADALWAATENPENSGNFSTTKISFRCAHDSPIQCNIVAGSYTPSLGYVYSFAEDNNKDVYVLASTGVYRVARPSRCNFTCAGEHVVDLGTHRQHSDSPMSINLFKGRKHITFFFLSFFLVLYPVNYY</sequence>
<accession>A0AAW1WLV0</accession>
<comment type="similarity">
    <text evidence="10">Belongs to the PQQ oxidoreductase GdhB family.</text>
</comment>
<comment type="caution">
    <text evidence="14">The sequence shown here is derived from an EMBL/GenBank/DDBJ whole genome shotgun (WGS) entry which is preliminary data.</text>
</comment>
<organism evidence="14 15">
    <name type="scientific">Rubus argutus</name>
    <name type="common">Southern blackberry</name>
    <dbReference type="NCBI Taxonomy" id="59490"/>
    <lineage>
        <taxon>Eukaryota</taxon>
        <taxon>Viridiplantae</taxon>
        <taxon>Streptophyta</taxon>
        <taxon>Embryophyta</taxon>
        <taxon>Tracheophyta</taxon>
        <taxon>Spermatophyta</taxon>
        <taxon>Magnoliopsida</taxon>
        <taxon>eudicotyledons</taxon>
        <taxon>Gunneridae</taxon>
        <taxon>Pentapetalae</taxon>
        <taxon>rosids</taxon>
        <taxon>fabids</taxon>
        <taxon>Rosales</taxon>
        <taxon>Rosaceae</taxon>
        <taxon>Rosoideae</taxon>
        <taxon>Rosoideae incertae sedis</taxon>
        <taxon>Rubus</taxon>
    </lineage>
</organism>
<keyword evidence="3" id="KW-1003">Cell membrane</keyword>
<protein>
    <recommendedName>
        <fullName evidence="13">Glucose/Sorbosone dehydrogenase domain-containing protein</fullName>
    </recommendedName>
</protein>
<dbReference type="InterPro" id="IPR011041">
    <property type="entry name" value="Quinoprot_gluc/sorb_DH_b-prop"/>
</dbReference>
<keyword evidence="6" id="KW-0560">Oxidoreductase</keyword>
<feature type="domain" description="Glucose/Sorbosone dehydrogenase" evidence="13">
    <location>
        <begin position="206"/>
        <end position="511"/>
    </location>
</feature>
<keyword evidence="8" id="KW-0325">Glycoprotein</keyword>
<dbReference type="GO" id="GO:0016491">
    <property type="term" value="F:oxidoreductase activity"/>
    <property type="evidence" value="ECO:0007669"/>
    <property type="project" value="UniProtKB-KW"/>
</dbReference>
<dbReference type="FunFam" id="2.120.10.30:FF:000067">
    <property type="entry name" value="HHIP-like 1"/>
    <property type="match status" value="1"/>
</dbReference>
<dbReference type="PANTHER" id="PTHR19328:SF70">
    <property type="entry name" value="PROTEIN, PUTATIVE-RELATED"/>
    <property type="match status" value="1"/>
</dbReference>
<feature type="transmembrane region" description="Helical" evidence="11">
    <location>
        <begin position="667"/>
        <end position="684"/>
    </location>
</feature>
<keyword evidence="15" id="KW-1185">Reference proteome</keyword>
<evidence type="ECO:0000256" key="7">
    <source>
        <dbReference type="ARBA" id="ARBA00023136"/>
    </source>
</evidence>
<evidence type="ECO:0000256" key="3">
    <source>
        <dbReference type="ARBA" id="ARBA00022475"/>
    </source>
</evidence>
<evidence type="ECO:0000256" key="2">
    <source>
        <dbReference type="ARBA" id="ARBA00004193"/>
    </source>
</evidence>
<proteinExistence type="inferred from homology"/>
<evidence type="ECO:0000256" key="11">
    <source>
        <dbReference type="SAM" id="Phobius"/>
    </source>
</evidence>
<name>A0AAW1WLV0_RUBAR</name>
<dbReference type="PANTHER" id="PTHR19328">
    <property type="entry name" value="HEDGEHOG-INTERACTING PROTEIN"/>
    <property type="match status" value="1"/>
</dbReference>
<comment type="cofactor">
    <cofactor evidence="1">
        <name>pyrroloquinoline quinone</name>
        <dbReference type="ChEBI" id="CHEBI:58442"/>
    </cofactor>
</comment>
<keyword evidence="9" id="KW-0449">Lipoprotein</keyword>
<evidence type="ECO:0000256" key="6">
    <source>
        <dbReference type="ARBA" id="ARBA00023002"/>
    </source>
</evidence>
<dbReference type="InterPro" id="IPR012938">
    <property type="entry name" value="Glc/Sorbosone_DH"/>
</dbReference>
<dbReference type="AlphaFoldDB" id="A0AAW1WLV0"/>
<evidence type="ECO:0000256" key="10">
    <source>
        <dbReference type="ARBA" id="ARBA00061483"/>
    </source>
</evidence>
<gene>
    <name evidence="14" type="ORF">M0R45_023157</name>
</gene>
<dbReference type="Proteomes" id="UP001457282">
    <property type="component" value="Unassembled WGS sequence"/>
</dbReference>
<evidence type="ECO:0000256" key="12">
    <source>
        <dbReference type="SAM" id="SignalP"/>
    </source>
</evidence>